<evidence type="ECO:0000256" key="1">
    <source>
        <dbReference type="ARBA" id="ARBA00010134"/>
    </source>
</evidence>
<dbReference type="GO" id="GO:0043525">
    <property type="term" value="P:positive regulation of neuron apoptotic process"/>
    <property type="evidence" value="ECO:0007669"/>
    <property type="project" value="TreeGrafter"/>
</dbReference>
<dbReference type="InterPro" id="IPR002398">
    <property type="entry name" value="Pept_C14"/>
</dbReference>
<reference evidence="6 7" key="1">
    <citation type="submission" date="2018-04" db="EMBL/GenBank/DDBJ databases">
        <title>The genome of golden apple snail Pomacea canaliculata provides insight into stress tolerance and invasive adaptation.</title>
        <authorList>
            <person name="Liu C."/>
            <person name="Liu B."/>
            <person name="Ren Y."/>
            <person name="Zhang Y."/>
            <person name="Wang H."/>
            <person name="Li S."/>
            <person name="Jiang F."/>
            <person name="Yin L."/>
            <person name="Zhang G."/>
            <person name="Qian W."/>
            <person name="Fan W."/>
        </authorList>
    </citation>
    <scope>NUCLEOTIDE SEQUENCE [LARGE SCALE GENOMIC DNA]</scope>
    <source>
        <strain evidence="6">SZHN2017</strain>
        <tissue evidence="6">Muscle</tissue>
    </source>
</reference>
<dbReference type="GO" id="GO:0004197">
    <property type="term" value="F:cysteine-type endopeptidase activity"/>
    <property type="evidence" value="ECO:0007669"/>
    <property type="project" value="InterPro"/>
</dbReference>
<dbReference type="InterPro" id="IPR001309">
    <property type="entry name" value="Pept_C14_p20"/>
</dbReference>
<comment type="similarity">
    <text evidence="1 2">Belongs to the peptidase C14A family.</text>
</comment>
<feature type="compositionally biased region" description="Acidic residues" evidence="3">
    <location>
        <begin position="118"/>
        <end position="133"/>
    </location>
</feature>
<dbReference type="SMART" id="SM00115">
    <property type="entry name" value="CASc"/>
    <property type="match status" value="1"/>
</dbReference>
<dbReference type="InterPro" id="IPR002138">
    <property type="entry name" value="Pept_C14_p10"/>
</dbReference>
<dbReference type="CDD" id="cd00032">
    <property type="entry name" value="CASc"/>
    <property type="match status" value="1"/>
</dbReference>
<dbReference type="EMBL" id="PZQS01000001">
    <property type="protein sequence ID" value="PVD37508.1"/>
    <property type="molecule type" value="Genomic_DNA"/>
</dbReference>
<dbReference type="PANTHER" id="PTHR10454:SF210">
    <property type="entry name" value="CASPASE-2"/>
    <property type="match status" value="1"/>
</dbReference>
<dbReference type="OrthoDB" id="6044569at2759"/>
<feature type="region of interest" description="Disordered" evidence="3">
    <location>
        <begin position="114"/>
        <end position="171"/>
    </location>
</feature>
<dbReference type="Gene3D" id="3.40.50.1460">
    <property type="match status" value="1"/>
</dbReference>
<gene>
    <name evidence="6" type="ORF">C0Q70_00102</name>
</gene>
<dbReference type="AlphaFoldDB" id="A0A2T7PVR7"/>
<dbReference type="SUPFAM" id="SSF52129">
    <property type="entry name" value="Caspase-like"/>
    <property type="match status" value="1"/>
</dbReference>
<accession>A0A2T7PVR7</accession>
<proteinExistence type="inferred from homology"/>
<feature type="region of interest" description="Disordered" evidence="3">
    <location>
        <begin position="370"/>
        <end position="416"/>
    </location>
</feature>
<organism evidence="6 7">
    <name type="scientific">Pomacea canaliculata</name>
    <name type="common">Golden apple snail</name>
    <dbReference type="NCBI Taxonomy" id="400727"/>
    <lineage>
        <taxon>Eukaryota</taxon>
        <taxon>Metazoa</taxon>
        <taxon>Spiralia</taxon>
        <taxon>Lophotrochozoa</taxon>
        <taxon>Mollusca</taxon>
        <taxon>Gastropoda</taxon>
        <taxon>Caenogastropoda</taxon>
        <taxon>Architaenioglossa</taxon>
        <taxon>Ampullarioidea</taxon>
        <taxon>Ampullariidae</taxon>
        <taxon>Pomacea</taxon>
    </lineage>
</organism>
<dbReference type="PROSITE" id="PS01121">
    <property type="entry name" value="CASPASE_HIS"/>
    <property type="match status" value="1"/>
</dbReference>
<dbReference type="PROSITE" id="PS50208">
    <property type="entry name" value="CASPASE_P20"/>
    <property type="match status" value="1"/>
</dbReference>
<evidence type="ECO:0000313" key="7">
    <source>
        <dbReference type="Proteomes" id="UP000245119"/>
    </source>
</evidence>
<sequence length="508" mass="56339">MGDTGLSDEAASARVSNHGILPSSNIENAILKEQASKSTFCDKDDQNSCNTATVLSGLDNLSVCYTSNIVGEPDQHISNVSGLGNQPSCNTGTYPGLHDQPSCNVPMIANLSDVSSSDTDDFEDTEELDIDEPEGVKDSLRTSTNRFKKALRRSAKRERPQNVASINDEENRSVIDEAAPAVEDPDVYNFSHRRRGLAVIIDNENFTSTSGMPSRPGSHEDLKSLRNMFNRLKFDLRCYKNLKGADMWKVLTKAAAWKWHKDSDCLAVAILSHGDEIKWPQHWNHRKEIVRQDIIYGVDGQCVLTSSIMDCFNDDNCPALKGKPRLFFLQACRGMKKDRGQNVAVVSYEHGGLQTDIQSTWGGCGFDGGDTVEQSQTDARPEQGQASRNTGCGYAESQGHRNDASEDETDGSTPAVSPAPIYNDFLVMYATVPGYFAWRRPTGSWFVQSLCAVFEFYNPRMSLIQALTRATYYVTTCYESENKKNPCESGMKQTPVIQTKLLKDVYFT</sequence>
<evidence type="ECO:0000256" key="3">
    <source>
        <dbReference type="SAM" id="MobiDB-lite"/>
    </source>
</evidence>
<comment type="caution">
    <text evidence="6">The sequence shown here is derived from an EMBL/GenBank/DDBJ whole genome shotgun (WGS) entry which is preliminary data.</text>
</comment>
<dbReference type="InterPro" id="IPR011600">
    <property type="entry name" value="Pept_C14_caspase"/>
</dbReference>
<feature type="domain" description="Caspase family p20" evidence="5">
    <location>
        <begin position="194"/>
        <end position="336"/>
    </location>
</feature>
<feature type="domain" description="Caspase family p10" evidence="4">
    <location>
        <begin position="415"/>
        <end position="508"/>
    </location>
</feature>
<dbReference type="OMA" id="FNDANCP"/>
<dbReference type="GO" id="GO:0006508">
    <property type="term" value="P:proteolysis"/>
    <property type="evidence" value="ECO:0007669"/>
    <property type="project" value="InterPro"/>
</dbReference>
<evidence type="ECO:0000313" key="6">
    <source>
        <dbReference type="EMBL" id="PVD37508.1"/>
    </source>
</evidence>
<dbReference type="Pfam" id="PF00656">
    <property type="entry name" value="Peptidase_C14"/>
    <property type="match status" value="1"/>
</dbReference>
<protein>
    <recommendedName>
        <fullName evidence="8">Caspase family p20 domain-containing protein</fullName>
    </recommendedName>
</protein>
<evidence type="ECO:0008006" key="8">
    <source>
        <dbReference type="Google" id="ProtNLM"/>
    </source>
</evidence>
<name>A0A2T7PVR7_POMCA</name>
<dbReference type="GO" id="GO:0006915">
    <property type="term" value="P:apoptotic process"/>
    <property type="evidence" value="ECO:0007669"/>
    <property type="project" value="TreeGrafter"/>
</dbReference>
<evidence type="ECO:0000256" key="2">
    <source>
        <dbReference type="RuleBase" id="RU003971"/>
    </source>
</evidence>
<evidence type="ECO:0000259" key="4">
    <source>
        <dbReference type="PROSITE" id="PS50207"/>
    </source>
</evidence>
<dbReference type="Proteomes" id="UP000245119">
    <property type="component" value="Linkage Group LG1"/>
</dbReference>
<feature type="compositionally biased region" description="Polar residues" evidence="3">
    <location>
        <begin position="372"/>
        <end position="390"/>
    </location>
</feature>
<dbReference type="PRINTS" id="PR00376">
    <property type="entry name" value="IL1BCENZYME"/>
</dbReference>
<dbReference type="GO" id="GO:0005737">
    <property type="term" value="C:cytoplasm"/>
    <property type="evidence" value="ECO:0007669"/>
    <property type="project" value="TreeGrafter"/>
</dbReference>
<dbReference type="STRING" id="400727.A0A2T7PVR7"/>
<dbReference type="PROSITE" id="PS50207">
    <property type="entry name" value="CASPASE_P10"/>
    <property type="match status" value="1"/>
</dbReference>
<feature type="compositionally biased region" description="Basic residues" evidence="3">
    <location>
        <begin position="146"/>
        <end position="156"/>
    </location>
</feature>
<dbReference type="PANTHER" id="PTHR10454">
    <property type="entry name" value="CASPASE"/>
    <property type="match status" value="1"/>
</dbReference>
<keyword evidence="7" id="KW-1185">Reference proteome</keyword>
<dbReference type="InterPro" id="IPR016129">
    <property type="entry name" value="Caspase_his_AS"/>
</dbReference>
<dbReference type="InterPro" id="IPR029030">
    <property type="entry name" value="Caspase-like_dom_sf"/>
</dbReference>
<evidence type="ECO:0000259" key="5">
    <source>
        <dbReference type="PROSITE" id="PS50208"/>
    </source>
</evidence>
<dbReference type="InterPro" id="IPR015917">
    <property type="entry name" value="Pept_C14A"/>
</dbReference>